<dbReference type="InterPro" id="IPR013103">
    <property type="entry name" value="RVT_2"/>
</dbReference>
<dbReference type="PANTHER" id="PTHR11439:SF455">
    <property type="entry name" value="RLK (RECEPTOR-LIKE PROTEIN KINASE) 8, PUTATIVE-RELATED"/>
    <property type="match status" value="1"/>
</dbReference>
<dbReference type="EMBL" id="JABTTQ020000012">
    <property type="protein sequence ID" value="KAK6145428.1"/>
    <property type="molecule type" value="Genomic_DNA"/>
</dbReference>
<name>A0ABR0WF02_REHGL</name>
<feature type="domain" description="Reverse transcriptase Ty1/copia-type" evidence="1">
    <location>
        <begin position="11"/>
        <end position="70"/>
    </location>
</feature>
<keyword evidence="3" id="KW-1185">Reference proteome</keyword>
<gene>
    <name evidence="2" type="ORF">DH2020_022248</name>
</gene>
<dbReference type="InterPro" id="IPR043502">
    <property type="entry name" value="DNA/RNA_pol_sf"/>
</dbReference>
<reference evidence="2 3" key="1">
    <citation type="journal article" date="2021" name="Comput. Struct. Biotechnol. J.">
        <title>De novo genome assembly of the potent medicinal plant Rehmannia glutinosa using nanopore technology.</title>
        <authorList>
            <person name="Ma L."/>
            <person name="Dong C."/>
            <person name="Song C."/>
            <person name="Wang X."/>
            <person name="Zheng X."/>
            <person name="Niu Y."/>
            <person name="Chen S."/>
            <person name="Feng W."/>
        </authorList>
    </citation>
    <scope>NUCLEOTIDE SEQUENCE [LARGE SCALE GENOMIC DNA]</scope>
    <source>
        <strain evidence="2">DH-2019</strain>
    </source>
</reference>
<feature type="domain" description="Reverse transcriptase Ty1/copia-type" evidence="1">
    <location>
        <begin position="72"/>
        <end position="161"/>
    </location>
</feature>
<comment type="caution">
    <text evidence="2">The sequence shown here is derived from an EMBL/GenBank/DDBJ whole genome shotgun (WGS) entry which is preliminary data.</text>
</comment>
<dbReference type="Pfam" id="PF07727">
    <property type="entry name" value="RVT_2"/>
    <property type="match status" value="2"/>
</dbReference>
<evidence type="ECO:0000313" key="2">
    <source>
        <dbReference type="EMBL" id="KAK6145428.1"/>
    </source>
</evidence>
<proteinExistence type="predicted"/>
<organism evidence="2 3">
    <name type="scientific">Rehmannia glutinosa</name>
    <name type="common">Chinese foxglove</name>
    <dbReference type="NCBI Taxonomy" id="99300"/>
    <lineage>
        <taxon>Eukaryota</taxon>
        <taxon>Viridiplantae</taxon>
        <taxon>Streptophyta</taxon>
        <taxon>Embryophyta</taxon>
        <taxon>Tracheophyta</taxon>
        <taxon>Spermatophyta</taxon>
        <taxon>Magnoliopsida</taxon>
        <taxon>eudicotyledons</taxon>
        <taxon>Gunneridae</taxon>
        <taxon>Pentapetalae</taxon>
        <taxon>asterids</taxon>
        <taxon>lamiids</taxon>
        <taxon>Lamiales</taxon>
        <taxon>Orobanchaceae</taxon>
        <taxon>Rehmannieae</taxon>
        <taxon>Rehmannia</taxon>
    </lineage>
</organism>
<dbReference type="PANTHER" id="PTHR11439">
    <property type="entry name" value="GAG-POL-RELATED RETROTRANSPOSON"/>
    <property type="match status" value="1"/>
</dbReference>
<dbReference type="CDD" id="cd09272">
    <property type="entry name" value="RNase_HI_RT_Ty1"/>
    <property type="match status" value="1"/>
</dbReference>
<evidence type="ECO:0000259" key="1">
    <source>
        <dbReference type="Pfam" id="PF07727"/>
    </source>
</evidence>
<evidence type="ECO:0000313" key="3">
    <source>
        <dbReference type="Proteomes" id="UP001318860"/>
    </source>
</evidence>
<dbReference type="SUPFAM" id="SSF56672">
    <property type="entry name" value="DNA/RNA polymerases"/>
    <property type="match status" value="1"/>
</dbReference>
<dbReference type="Proteomes" id="UP001318860">
    <property type="component" value="Unassembled WGS sequence"/>
</dbReference>
<sequence length="402" mass="45577">MEVEFQALLKNQNWHLVPFSSDMKVLGHKWIFKVKHKSDGSIDRFKARLVAKGFQQMPGIDYFETFSPDASLFFKKSNGKLLLLLVYVDDILITGDDASQIDQLIRSMNRVFSLKHLGEVHYFLGIEAHKLNSGILLNQTKYVQDLLTRANMLDCNPTDSPYNSNQKLAVKDGELFESPTVYRSIVGALQYLTLTRPDIAFMVNKLSQFLHEPTQNHWQACKRVLRLLKGTSSKGLLFQPFSSLVLEGFSDADWESSLDDRKSTSGFCVFLGKNLISWSYRKQDVVARSSTEAEYRSLASTAAELVWVKSLFTELGLTLTSPSILWCDNISAISLASNPVFHARTKHIEVDVHYVRELVKRNEVDVRFLASEDQLADALTKPLPISRFQMLCPKFSLLNAPA</sequence>
<accession>A0ABR0WF02</accession>
<protein>
    <recommendedName>
        <fullName evidence="1">Reverse transcriptase Ty1/copia-type domain-containing protein</fullName>
    </recommendedName>
</protein>